<dbReference type="STRING" id="85968.GCA_900073015_01491"/>
<dbReference type="Pfam" id="PF02470">
    <property type="entry name" value="MlaD"/>
    <property type="match status" value="1"/>
</dbReference>
<evidence type="ECO:0000259" key="3">
    <source>
        <dbReference type="Pfam" id="PF11887"/>
    </source>
</evidence>
<dbReference type="RefSeq" id="WP_090588125.1">
    <property type="nucleotide sequence ID" value="NZ_CP104302.1"/>
</dbReference>
<keyword evidence="5" id="KW-1185">Reference proteome</keyword>
<sequence length="420" mass="43802">MSGNPFELDGRGPSERTLLVSFVAFLVVIGLGGALMYAKSVGALDPRVQIVASMFTVGDGLPTKSDVKFRGVLVGMVRSVDPALTGEGNTVAIDLKPQYASQIPATVTARVVPGNAFAVSTVQLVDNGLGGPAIRTGDVITQDQSLPTQLFQTTLARLRELVGAAARPGNDRTIGLMQTISDATAGKGPQLTSAAQGLGRIVEEMNQLRVDESGPPAIATWTAAIDALRSTAPDLLDVLDGAITPMRTVAEQQAALTNLLTGANHTVATMGTAMDNHTDTLVDITTHLSPVVGVLAQRANKFPAIGVGINNVVNTFFDQLWTRTGQKVTFTFKLVVSLAPLRIYTRADCPRYGQLQGPSCHTAPEFPVGLDPRGGLPDPRSYVPPPGTVLTEETTASDDLLLGAVGVAPLPAEEPAGGTP</sequence>
<dbReference type="EMBL" id="PDCN02000001">
    <property type="protein sequence ID" value="PIB77693.1"/>
    <property type="molecule type" value="Genomic_DNA"/>
</dbReference>
<dbReference type="PANTHER" id="PTHR33371:SF19">
    <property type="entry name" value="MCE-FAMILY PROTEIN MCE4A"/>
    <property type="match status" value="1"/>
</dbReference>
<protein>
    <submittedName>
        <fullName evidence="4">MCE family protein</fullName>
    </submittedName>
</protein>
<dbReference type="GO" id="GO:0051701">
    <property type="term" value="P:biological process involved in interaction with host"/>
    <property type="evidence" value="ECO:0007669"/>
    <property type="project" value="TreeGrafter"/>
</dbReference>
<evidence type="ECO:0000256" key="1">
    <source>
        <dbReference type="SAM" id="Phobius"/>
    </source>
</evidence>
<reference evidence="4 5" key="1">
    <citation type="journal article" date="2017" name="Infect. Genet. Evol.">
        <title>The new phylogeny of the genus Mycobacterium: The old and the news.</title>
        <authorList>
            <person name="Tortoli E."/>
            <person name="Fedrizzi T."/>
            <person name="Meehan C.J."/>
            <person name="Trovato A."/>
            <person name="Grottola A."/>
            <person name="Giacobazzi E."/>
            <person name="Serpini G.F."/>
            <person name="Tagliazucchi S."/>
            <person name="Fabio A."/>
            <person name="Bettua C."/>
            <person name="Bertorelli R."/>
            <person name="Frascaro F."/>
            <person name="De Sanctis V."/>
            <person name="Pecorari M."/>
            <person name="Jousson O."/>
            <person name="Segata N."/>
            <person name="Cirillo D.M."/>
        </authorList>
    </citation>
    <scope>NUCLEOTIDE SEQUENCE [LARGE SCALE GENOMIC DNA]</scope>
    <source>
        <strain evidence="4 5">CIP1034565</strain>
    </source>
</reference>
<name>A0A2G5PI46_9MYCO</name>
<comment type="caution">
    <text evidence="4">The sequence shown here is derived from an EMBL/GenBank/DDBJ whole genome shotgun (WGS) entry which is preliminary data.</text>
</comment>
<keyword evidence="1" id="KW-0812">Transmembrane</keyword>
<dbReference type="Proteomes" id="UP000230551">
    <property type="component" value="Unassembled WGS sequence"/>
</dbReference>
<dbReference type="PANTHER" id="PTHR33371">
    <property type="entry name" value="INTERMEMBRANE PHOSPHOLIPID TRANSPORT SYSTEM BINDING PROTEIN MLAD-RELATED"/>
    <property type="match status" value="1"/>
</dbReference>
<proteinExistence type="predicted"/>
<dbReference type="AlphaFoldDB" id="A0A2G5PI46"/>
<evidence type="ECO:0000313" key="4">
    <source>
        <dbReference type="EMBL" id="PIB77693.1"/>
    </source>
</evidence>
<evidence type="ECO:0000313" key="5">
    <source>
        <dbReference type="Proteomes" id="UP000230551"/>
    </source>
</evidence>
<dbReference type="Pfam" id="PF11887">
    <property type="entry name" value="Mce4_CUP1"/>
    <property type="match status" value="1"/>
</dbReference>
<accession>A0A2G5PI46</accession>
<dbReference type="GO" id="GO:0005576">
    <property type="term" value="C:extracellular region"/>
    <property type="evidence" value="ECO:0007669"/>
    <property type="project" value="TreeGrafter"/>
</dbReference>
<feature type="transmembrane region" description="Helical" evidence="1">
    <location>
        <begin position="18"/>
        <end position="38"/>
    </location>
</feature>
<evidence type="ECO:0000259" key="2">
    <source>
        <dbReference type="Pfam" id="PF02470"/>
    </source>
</evidence>
<feature type="domain" description="Mce/MlaD" evidence="2">
    <location>
        <begin position="53"/>
        <end position="125"/>
    </location>
</feature>
<dbReference type="InterPro" id="IPR024516">
    <property type="entry name" value="Mce_C"/>
</dbReference>
<organism evidence="4 5">
    <name type="scientific">Mycolicibacterium brumae</name>
    <dbReference type="NCBI Taxonomy" id="85968"/>
    <lineage>
        <taxon>Bacteria</taxon>
        <taxon>Bacillati</taxon>
        <taxon>Actinomycetota</taxon>
        <taxon>Actinomycetes</taxon>
        <taxon>Mycobacteriales</taxon>
        <taxon>Mycobacteriaceae</taxon>
        <taxon>Mycolicibacterium</taxon>
    </lineage>
</organism>
<feature type="domain" description="Mammalian cell entry C-terminal" evidence="3">
    <location>
        <begin position="133"/>
        <end position="358"/>
    </location>
</feature>
<dbReference type="InterPro" id="IPR052336">
    <property type="entry name" value="MlaD_Phospholipid_Transporter"/>
</dbReference>
<keyword evidence="1" id="KW-0472">Membrane</keyword>
<dbReference type="InterPro" id="IPR003399">
    <property type="entry name" value="Mce/MlaD"/>
</dbReference>
<dbReference type="OrthoDB" id="4571090at2"/>
<gene>
    <name evidence="4" type="ORF">CQY22_001780</name>
</gene>
<keyword evidence="1" id="KW-1133">Transmembrane helix</keyword>